<dbReference type="Proteomes" id="UP000658793">
    <property type="component" value="Unassembled WGS sequence"/>
</dbReference>
<evidence type="ECO:0000259" key="2">
    <source>
        <dbReference type="Pfam" id="PF01619"/>
    </source>
</evidence>
<dbReference type="InterPro" id="IPR029041">
    <property type="entry name" value="FAD-linked_oxidoreductase-like"/>
</dbReference>
<dbReference type="RefSeq" id="WP_188493449.1">
    <property type="nucleotide sequence ID" value="NZ_BMGA01000002.1"/>
</dbReference>
<evidence type="ECO:0000313" key="4">
    <source>
        <dbReference type="Proteomes" id="UP000658793"/>
    </source>
</evidence>
<comment type="caution">
    <text evidence="3">The sequence shown here is derived from an EMBL/GenBank/DDBJ whole genome shotgun (WGS) entry which is preliminary data.</text>
</comment>
<dbReference type="Gene3D" id="3.20.20.220">
    <property type="match status" value="1"/>
</dbReference>
<feature type="domain" description="Proline dehydrogenase" evidence="2">
    <location>
        <begin position="75"/>
        <end position="374"/>
    </location>
</feature>
<evidence type="ECO:0000256" key="1">
    <source>
        <dbReference type="ARBA" id="ARBA00023002"/>
    </source>
</evidence>
<organism evidence="3 4">
    <name type="scientific">Flavobacterium palustre</name>
    <dbReference type="NCBI Taxonomy" id="1476463"/>
    <lineage>
        <taxon>Bacteria</taxon>
        <taxon>Pseudomonadati</taxon>
        <taxon>Bacteroidota</taxon>
        <taxon>Flavobacteriia</taxon>
        <taxon>Flavobacteriales</taxon>
        <taxon>Flavobacteriaceae</taxon>
        <taxon>Flavobacterium</taxon>
    </lineage>
</organism>
<sequence>MKKIFDDTEIAFALKSNTDLNTSYLLFKMMNFKPLVKIGTGFINLALKLHLPVENLIRKTIFDQFCGGINEEDCLKVVDTIFAKGVSTVLDYAVEGKAVETEFENALQKTLKIIEFAKERQAIPFAVFKPSSFGRIDLYEKIEKQQAINAEEQKEWADIVARFDKVCQIAHQKNVTVMIDAEESWMQTAADNLIFEMMQKYNKEKIIVCNTLQMYRRDRMNYLKEIHQKAQSEGFFIGIKLVRGAYMEKENERAEENGYPSPICASKQETDKNYDAALQYITDNLDTFLLFAGTHNETSAYYLMELMQQKKITNNNPKIWFGQLYGMSDTMSFNLAANGYNVAKYVPFGPVKEVVPYLIRRAQENTAVTGQTSRELEMIIEERQRRKKSHR</sequence>
<dbReference type="Pfam" id="PF01619">
    <property type="entry name" value="Pro_dh"/>
    <property type="match status" value="1"/>
</dbReference>
<reference evidence="4" key="1">
    <citation type="journal article" date="2019" name="Int. J. Syst. Evol. Microbiol.">
        <title>The Global Catalogue of Microorganisms (GCM) 10K type strain sequencing project: providing services to taxonomists for standard genome sequencing and annotation.</title>
        <authorList>
            <consortium name="The Broad Institute Genomics Platform"/>
            <consortium name="The Broad Institute Genome Sequencing Center for Infectious Disease"/>
            <person name="Wu L."/>
            <person name="Ma J."/>
        </authorList>
    </citation>
    <scope>NUCLEOTIDE SEQUENCE [LARGE SCALE GENOMIC DNA]</scope>
    <source>
        <strain evidence="4">CGMCC 1.12811</strain>
    </source>
</reference>
<accession>A0ABQ1HE52</accession>
<dbReference type="PANTHER" id="PTHR13914:SF0">
    <property type="entry name" value="PROLINE DEHYDROGENASE 1, MITOCHONDRIAL"/>
    <property type="match status" value="1"/>
</dbReference>
<keyword evidence="1" id="KW-0560">Oxidoreductase</keyword>
<proteinExistence type="predicted"/>
<evidence type="ECO:0000313" key="3">
    <source>
        <dbReference type="EMBL" id="GGA73419.1"/>
    </source>
</evidence>
<dbReference type="InterPro" id="IPR015659">
    <property type="entry name" value="Proline_oxidase"/>
</dbReference>
<dbReference type="EMBL" id="BMGA01000002">
    <property type="protein sequence ID" value="GGA73419.1"/>
    <property type="molecule type" value="Genomic_DNA"/>
</dbReference>
<name>A0ABQ1HE52_9FLAO</name>
<dbReference type="PANTHER" id="PTHR13914">
    <property type="entry name" value="PROLINE OXIDASE"/>
    <property type="match status" value="1"/>
</dbReference>
<dbReference type="SUPFAM" id="SSF51730">
    <property type="entry name" value="FAD-linked oxidoreductase"/>
    <property type="match status" value="1"/>
</dbReference>
<keyword evidence="4" id="KW-1185">Reference proteome</keyword>
<protein>
    <submittedName>
        <fullName evidence="3">Proline dehydrogenase</fullName>
    </submittedName>
</protein>
<dbReference type="InterPro" id="IPR002872">
    <property type="entry name" value="Proline_DH_dom"/>
</dbReference>
<gene>
    <name evidence="3" type="primary">putA</name>
    <name evidence="3" type="ORF">GCM10008015_12540</name>
</gene>